<keyword evidence="2" id="KW-1185">Reference proteome</keyword>
<dbReference type="Proteomes" id="UP000499080">
    <property type="component" value="Unassembled WGS sequence"/>
</dbReference>
<proteinExistence type="predicted"/>
<evidence type="ECO:0000313" key="1">
    <source>
        <dbReference type="EMBL" id="GBM59769.1"/>
    </source>
</evidence>
<dbReference type="EMBL" id="BGPR01001698">
    <property type="protein sequence ID" value="GBM59769.1"/>
    <property type="molecule type" value="Genomic_DNA"/>
</dbReference>
<accession>A0A4Y2H3M6</accession>
<gene>
    <name evidence="1" type="ORF">AVEN_6646_1</name>
</gene>
<reference evidence="1 2" key="1">
    <citation type="journal article" date="2019" name="Sci. Rep.">
        <title>Orb-weaving spider Araneus ventricosus genome elucidates the spidroin gene catalogue.</title>
        <authorList>
            <person name="Kono N."/>
            <person name="Nakamura H."/>
            <person name="Ohtoshi R."/>
            <person name="Moran D.A.P."/>
            <person name="Shinohara A."/>
            <person name="Yoshida Y."/>
            <person name="Fujiwara M."/>
            <person name="Mori M."/>
            <person name="Tomita M."/>
            <person name="Arakawa K."/>
        </authorList>
    </citation>
    <scope>NUCLEOTIDE SEQUENCE [LARGE SCALE GENOMIC DNA]</scope>
</reference>
<sequence>MKFGMRSYVKIVDLCQIYDQIRQRKDCMRVCPFVPEDENKLWICIKSTAKYVKGKTVRVFAHLCLKKVPNCGSVSNLRPNTSKERLHVCLPICA</sequence>
<name>A0A4Y2H3M6_ARAVE</name>
<dbReference type="AlphaFoldDB" id="A0A4Y2H3M6"/>
<evidence type="ECO:0000313" key="2">
    <source>
        <dbReference type="Proteomes" id="UP000499080"/>
    </source>
</evidence>
<protein>
    <submittedName>
        <fullName evidence="1">Uncharacterized protein</fullName>
    </submittedName>
</protein>
<comment type="caution">
    <text evidence="1">The sequence shown here is derived from an EMBL/GenBank/DDBJ whole genome shotgun (WGS) entry which is preliminary data.</text>
</comment>
<organism evidence="1 2">
    <name type="scientific">Araneus ventricosus</name>
    <name type="common">Orbweaver spider</name>
    <name type="synonym">Epeira ventricosa</name>
    <dbReference type="NCBI Taxonomy" id="182803"/>
    <lineage>
        <taxon>Eukaryota</taxon>
        <taxon>Metazoa</taxon>
        <taxon>Ecdysozoa</taxon>
        <taxon>Arthropoda</taxon>
        <taxon>Chelicerata</taxon>
        <taxon>Arachnida</taxon>
        <taxon>Araneae</taxon>
        <taxon>Araneomorphae</taxon>
        <taxon>Entelegynae</taxon>
        <taxon>Araneoidea</taxon>
        <taxon>Araneidae</taxon>
        <taxon>Araneus</taxon>
    </lineage>
</organism>